<reference evidence="1 2" key="1">
    <citation type="journal article" date="2014" name="Int. J. Syst. Evol. Microbiol.">
        <title>Nitrososphaera viennensis gen. nov., sp. nov., an aerobic and mesophilic, ammonia-oxidizing archaeon from soil and a member of the archaeal phylum Thaumarchaeota.</title>
        <authorList>
            <person name="Stieglmeier M."/>
            <person name="Klingl A."/>
            <person name="Alves R.J."/>
            <person name="Rittmann S.K."/>
            <person name="Melcher M."/>
            <person name="Leisch N."/>
            <person name="Schleper C."/>
        </authorList>
    </citation>
    <scope>NUCLEOTIDE SEQUENCE [LARGE SCALE GENOMIC DNA]</scope>
    <source>
        <strain evidence="1">EN76</strain>
    </source>
</reference>
<name>A0A060HMV7_9ARCH</name>
<dbReference type="KEGG" id="nvn:NVIE_022090"/>
<sequence>MQAPLAMPRINSRYKNSNRICSRGIKERCIIRSLARVPDQTRNSVAKDMARELGLPFSNSYGYVFKELEECLVPNGIVQESGRKKTKMGPRALQESGIPSFRLTDAGMLVAASLDELELEKRVEMVEKCLASKATANPGEFPFYESVLAWFRSDPKVTLQLIETGVSEFIEGRIAHPIIPLLEEERGHSGRGIDRKGKGRRAG</sequence>
<dbReference type="EMBL" id="CP007536">
    <property type="protein sequence ID" value="AIC16470.1"/>
    <property type="molecule type" value="Genomic_DNA"/>
</dbReference>
<accession>A0A060HMV7</accession>
<gene>
    <name evidence="1" type="ORF">NVIE_022090</name>
</gene>
<protein>
    <submittedName>
        <fullName evidence="1">Uncharacterized protein</fullName>
    </submittedName>
</protein>
<dbReference type="HOGENOM" id="CLU_116583_0_0_2"/>
<dbReference type="AlphaFoldDB" id="A0A060HMV7"/>
<evidence type="ECO:0000313" key="2">
    <source>
        <dbReference type="Proteomes" id="UP000027093"/>
    </source>
</evidence>
<proteinExistence type="predicted"/>
<dbReference type="Proteomes" id="UP000027093">
    <property type="component" value="Chromosome"/>
</dbReference>
<keyword evidence="2" id="KW-1185">Reference proteome</keyword>
<evidence type="ECO:0000313" key="1">
    <source>
        <dbReference type="EMBL" id="AIC16470.1"/>
    </source>
</evidence>
<organism evidence="1 2">
    <name type="scientific">Nitrososphaera viennensis EN76</name>
    <dbReference type="NCBI Taxonomy" id="926571"/>
    <lineage>
        <taxon>Archaea</taxon>
        <taxon>Nitrososphaerota</taxon>
        <taxon>Nitrososphaeria</taxon>
        <taxon>Nitrososphaerales</taxon>
        <taxon>Nitrososphaeraceae</taxon>
        <taxon>Nitrososphaera</taxon>
    </lineage>
</organism>
<dbReference type="STRING" id="926571.NVIE_022090"/>